<keyword evidence="8" id="KW-0560">Oxidoreductase</keyword>
<feature type="region of interest" description="Disordered" evidence="11">
    <location>
        <begin position="490"/>
        <end position="516"/>
    </location>
</feature>
<evidence type="ECO:0000256" key="6">
    <source>
        <dbReference type="ARBA" id="ARBA00022827"/>
    </source>
</evidence>
<dbReference type="EMBL" id="ML178820">
    <property type="protein sequence ID" value="TFL03449.1"/>
    <property type="molecule type" value="Genomic_DNA"/>
</dbReference>
<evidence type="ECO:0000256" key="2">
    <source>
        <dbReference type="ARBA" id="ARBA00004924"/>
    </source>
</evidence>
<proteinExistence type="inferred from homology"/>
<accession>A0A5C3QT69</accession>
<keyword evidence="5" id="KW-0285">Flavoprotein</keyword>
<dbReference type="PANTHER" id="PTHR42802:SF1">
    <property type="entry name" value="L-ORNITHINE N(5)-MONOOXYGENASE"/>
    <property type="match status" value="1"/>
</dbReference>
<dbReference type="InterPro" id="IPR025700">
    <property type="entry name" value="Lys/Orn_oxygenase"/>
</dbReference>
<dbReference type="GO" id="GO:0006879">
    <property type="term" value="P:intracellular iron ion homeostasis"/>
    <property type="evidence" value="ECO:0007669"/>
    <property type="project" value="TreeGrafter"/>
</dbReference>
<protein>
    <recommendedName>
        <fullName evidence="4">L-ornithine N(5)-monooxygenase [NAD(P)H]</fullName>
        <ecNumber evidence="4">1.14.13.196</ecNumber>
    </recommendedName>
</protein>
<organism evidence="12 13">
    <name type="scientific">Pterulicium gracile</name>
    <dbReference type="NCBI Taxonomy" id="1884261"/>
    <lineage>
        <taxon>Eukaryota</taxon>
        <taxon>Fungi</taxon>
        <taxon>Dikarya</taxon>
        <taxon>Basidiomycota</taxon>
        <taxon>Agaricomycotina</taxon>
        <taxon>Agaricomycetes</taxon>
        <taxon>Agaricomycetidae</taxon>
        <taxon>Agaricales</taxon>
        <taxon>Pleurotineae</taxon>
        <taxon>Pterulaceae</taxon>
        <taxon>Pterulicium</taxon>
    </lineage>
</organism>
<keyword evidence="7" id="KW-0521">NADP</keyword>
<keyword evidence="12" id="KW-0503">Monooxygenase</keyword>
<evidence type="ECO:0000256" key="4">
    <source>
        <dbReference type="ARBA" id="ARBA00012881"/>
    </source>
</evidence>
<evidence type="ECO:0000256" key="10">
    <source>
        <dbReference type="ARBA" id="ARBA00049248"/>
    </source>
</evidence>
<name>A0A5C3QT69_9AGAR</name>
<evidence type="ECO:0000313" key="13">
    <source>
        <dbReference type="Proteomes" id="UP000305067"/>
    </source>
</evidence>
<dbReference type="SUPFAM" id="SSF51905">
    <property type="entry name" value="FAD/NAD(P)-binding domain"/>
    <property type="match status" value="2"/>
</dbReference>
<dbReference type="Proteomes" id="UP000305067">
    <property type="component" value="Unassembled WGS sequence"/>
</dbReference>
<gene>
    <name evidence="12" type="ORF">BDV98DRAFT_611587</name>
</gene>
<evidence type="ECO:0000256" key="8">
    <source>
        <dbReference type="ARBA" id="ARBA00023002"/>
    </source>
</evidence>
<keyword evidence="6" id="KW-0274">FAD</keyword>
<comment type="catalytic activity">
    <reaction evidence="10">
        <text>L-ornithine + NADH + O2 = N(5)-hydroxy-L-ornithine + NAD(+) + H2O</text>
        <dbReference type="Rhea" id="RHEA:41512"/>
        <dbReference type="ChEBI" id="CHEBI:15377"/>
        <dbReference type="ChEBI" id="CHEBI:15379"/>
        <dbReference type="ChEBI" id="CHEBI:46911"/>
        <dbReference type="ChEBI" id="CHEBI:57540"/>
        <dbReference type="ChEBI" id="CHEBI:57945"/>
        <dbReference type="ChEBI" id="CHEBI:78275"/>
        <dbReference type="EC" id="1.14.13.196"/>
    </reaction>
</comment>
<dbReference type="STRING" id="1884261.A0A5C3QT69"/>
<dbReference type="PANTHER" id="PTHR42802">
    <property type="entry name" value="MONOOXYGENASE"/>
    <property type="match status" value="1"/>
</dbReference>
<evidence type="ECO:0000256" key="1">
    <source>
        <dbReference type="ARBA" id="ARBA00001974"/>
    </source>
</evidence>
<keyword evidence="13" id="KW-1185">Reference proteome</keyword>
<reference evidence="12 13" key="1">
    <citation type="journal article" date="2019" name="Nat. Ecol. Evol.">
        <title>Megaphylogeny resolves global patterns of mushroom evolution.</title>
        <authorList>
            <person name="Varga T."/>
            <person name="Krizsan K."/>
            <person name="Foldi C."/>
            <person name="Dima B."/>
            <person name="Sanchez-Garcia M."/>
            <person name="Sanchez-Ramirez S."/>
            <person name="Szollosi G.J."/>
            <person name="Szarkandi J.G."/>
            <person name="Papp V."/>
            <person name="Albert L."/>
            <person name="Andreopoulos W."/>
            <person name="Angelini C."/>
            <person name="Antonin V."/>
            <person name="Barry K.W."/>
            <person name="Bougher N.L."/>
            <person name="Buchanan P."/>
            <person name="Buyck B."/>
            <person name="Bense V."/>
            <person name="Catcheside P."/>
            <person name="Chovatia M."/>
            <person name="Cooper J."/>
            <person name="Damon W."/>
            <person name="Desjardin D."/>
            <person name="Finy P."/>
            <person name="Geml J."/>
            <person name="Haridas S."/>
            <person name="Hughes K."/>
            <person name="Justo A."/>
            <person name="Karasinski D."/>
            <person name="Kautmanova I."/>
            <person name="Kiss B."/>
            <person name="Kocsube S."/>
            <person name="Kotiranta H."/>
            <person name="LaButti K.M."/>
            <person name="Lechner B.E."/>
            <person name="Liimatainen K."/>
            <person name="Lipzen A."/>
            <person name="Lukacs Z."/>
            <person name="Mihaltcheva S."/>
            <person name="Morgado L.N."/>
            <person name="Niskanen T."/>
            <person name="Noordeloos M.E."/>
            <person name="Ohm R.A."/>
            <person name="Ortiz-Santana B."/>
            <person name="Ovrebo C."/>
            <person name="Racz N."/>
            <person name="Riley R."/>
            <person name="Savchenko A."/>
            <person name="Shiryaev A."/>
            <person name="Soop K."/>
            <person name="Spirin V."/>
            <person name="Szebenyi C."/>
            <person name="Tomsovsky M."/>
            <person name="Tulloss R.E."/>
            <person name="Uehling J."/>
            <person name="Grigoriev I.V."/>
            <person name="Vagvolgyi C."/>
            <person name="Papp T."/>
            <person name="Martin F.M."/>
            <person name="Miettinen O."/>
            <person name="Hibbett D.S."/>
            <person name="Nagy L.G."/>
        </authorList>
    </citation>
    <scope>NUCLEOTIDE SEQUENCE [LARGE SCALE GENOMIC DNA]</scope>
    <source>
        <strain evidence="12 13">CBS 309.79</strain>
    </source>
</reference>
<dbReference type="AlphaFoldDB" id="A0A5C3QT69"/>
<comment type="similarity">
    <text evidence="3">Belongs to the lysine N(6)-hydroxylase/L-ornithine N(5)-oxygenase family.</text>
</comment>
<sequence length="595" mass="65857">MAAQLSSEQVYDVVGLGYGPANLGIGIALLEKFNLESPEKLTGLVENPSLPTKRVCFIESYDEFKWHPGMLLPDARMQVNFLKDLVTLRNPMSPFTFVNYLHSSDRLVQWINRGSVIPNRKEFSDYLSWAAEECIRRGVQVKFGEVVIGVDKIQANVDGTAEHLVEVISKVRATGETRTRYGRDFLMSPGGAPDMLPVMSMVKDHDNIFHSASYIHSISQAISNCCSVVIDGVPMPNRPLRIAVVGSGQSAVEVAIHVTNKLNALALPTPAWVEGSNGVAPHQHQVDMLIRKGSLHSFDGSKFANEVFDPENTDLFFARSANSRRKNIGEYLPTNYGVANPGTLEALFELMYSQKTEEGTARRHRSFRNSCGVKTNIRGFSDIINADFVHGASAGDMVTSRKQRTFAITIRHMLDEIITAYEYDIVILATGYKRNQWSTMLRKSEELSKYYGIESDKVDLLPYLPSSKGSNNYMQHAEKALERIVISAPSGNESDSASDSSVLSTPHTSPGASMLDLSQLPHIPKSNIVGLSRGYRLVPKGEFEGSFEAVHQSPREPRIYLQSMEENTHGIGDTLLSVVSVRATEVLGDMYPGEY</sequence>
<comment type="pathway">
    <text evidence="2">Siderophore biosynthesis.</text>
</comment>
<evidence type="ECO:0000256" key="9">
    <source>
        <dbReference type="ARBA" id="ARBA00047598"/>
    </source>
</evidence>
<comment type="cofactor">
    <cofactor evidence="1">
        <name>FAD</name>
        <dbReference type="ChEBI" id="CHEBI:57692"/>
    </cofactor>
</comment>
<dbReference type="Pfam" id="PF13434">
    <property type="entry name" value="Lys_Orn_oxgnase"/>
    <property type="match status" value="1"/>
</dbReference>
<evidence type="ECO:0000256" key="11">
    <source>
        <dbReference type="SAM" id="MobiDB-lite"/>
    </source>
</evidence>
<evidence type="ECO:0000313" key="12">
    <source>
        <dbReference type="EMBL" id="TFL03449.1"/>
    </source>
</evidence>
<evidence type="ECO:0000256" key="3">
    <source>
        <dbReference type="ARBA" id="ARBA00007588"/>
    </source>
</evidence>
<dbReference type="GO" id="GO:0004497">
    <property type="term" value="F:monooxygenase activity"/>
    <property type="evidence" value="ECO:0007669"/>
    <property type="project" value="UniProtKB-KW"/>
</dbReference>
<evidence type="ECO:0000256" key="5">
    <source>
        <dbReference type="ARBA" id="ARBA00022630"/>
    </source>
</evidence>
<evidence type="ECO:0000256" key="7">
    <source>
        <dbReference type="ARBA" id="ARBA00022857"/>
    </source>
</evidence>
<comment type="catalytic activity">
    <reaction evidence="9">
        <text>L-ornithine + NADPH + O2 = N(5)-hydroxy-L-ornithine + NADP(+) + H2O</text>
        <dbReference type="Rhea" id="RHEA:41508"/>
        <dbReference type="ChEBI" id="CHEBI:15377"/>
        <dbReference type="ChEBI" id="CHEBI:15379"/>
        <dbReference type="ChEBI" id="CHEBI:46911"/>
        <dbReference type="ChEBI" id="CHEBI:57783"/>
        <dbReference type="ChEBI" id="CHEBI:58349"/>
        <dbReference type="ChEBI" id="CHEBI:78275"/>
        <dbReference type="EC" id="1.14.13.196"/>
    </reaction>
</comment>
<dbReference type="Gene3D" id="3.50.50.60">
    <property type="entry name" value="FAD/NAD(P)-binding domain"/>
    <property type="match status" value="1"/>
</dbReference>
<feature type="compositionally biased region" description="Low complexity" evidence="11">
    <location>
        <begin position="490"/>
        <end position="504"/>
    </location>
</feature>
<dbReference type="OrthoDB" id="3519933at2759"/>
<dbReference type="InterPro" id="IPR036188">
    <property type="entry name" value="FAD/NAD-bd_sf"/>
</dbReference>
<dbReference type="EC" id="1.14.13.196" evidence="4"/>